<comment type="caution">
    <text evidence="9">The sequence shown here is derived from an EMBL/GenBank/DDBJ whole genome shotgun (WGS) entry which is preliminary data.</text>
</comment>
<gene>
    <name evidence="9" type="ORF">DNTS_009951</name>
</gene>
<dbReference type="STRING" id="623744.A0A553N453"/>
<dbReference type="InterPro" id="IPR009057">
    <property type="entry name" value="Homeodomain-like_sf"/>
</dbReference>
<protein>
    <recommendedName>
        <fullName evidence="8">Homeobox domain-containing protein</fullName>
    </recommendedName>
</protein>
<evidence type="ECO:0000259" key="8">
    <source>
        <dbReference type="PROSITE" id="PS50071"/>
    </source>
</evidence>
<dbReference type="SUPFAM" id="SSF46689">
    <property type="entry name" value="Homeodomain-like"/>
    <property type="match status" value="1"/>
</dbReference>
<dbReference type="OrthoDB" id="8960717at2759"/>
<dbReference type="PROSITE" id="PS50071">
    <property type="entry name" value="HOMEOBOX_2"/>
    <property type="match status" value="1"/>
</dbReference>
<dbReference type="CDD" id="cd00086">
    <property type="entry name" value="homeodomain"/>
    <property type="match status" value="1"/>
</dbReference>
<evidence type="ECO:0000313" key="10">
    <source>
        <dbReference type="Proteomes" id="UP000316079"/>
    </source>
</evidence>
<dbReference type="PANTHER" id="PTHR15467:SF6">
    <property type="entry name" value="ZINC FINGERS AND HOMEOBOXES PROTEIN 3"/>
    <property type="match status" value="1"/>
</dbReference>
<comment type="subcellular location">
    <subcellularLocation>
        <location evidence="1 5 6">Nucleus</location>
    </subcellularLocation>
</comment>
<dbReference type="EMBL" id="SRMA01027072">
    <property type="protein sequence ID" value="TRY60208.1"/>
    <property type="molecule type" value="Genomic_DNA"/>
</dbReference>
<evidence type="ECO:0000256" key="2">
    <source>
        <dbReference type="ARBA" id="ARBA00023125"/>
    </source>
</evidence>
<evidence type="ECO:0000256" key="4">
    <source>
        <dbReference type="ARBA" id="ARBA00023242"/>
    </source>
</evidence>
<dbReference type="GO" id="GO:0000981">
    <property type="term" value="F:DNA-binding transcription factor activity, RNA polymerase II-specific"/>
    <property type="evidence" value="ECO:0007669"/>
    <property type="project" value="TreeGrafter"/>
</dbReference>
<organism evidence="9 10">
    <name type="scientific">Danionella cerebrum</name>
    <dbReference type="NCBI Taxonomy" id="2873325"/>
    <lineage>
        <taxon>Eukaryota</taxon>
        <taxon>Metazoa</taxon>
        <taxon>Chordata</taxon>
        <taxon>Craniata</taxon>
        <taxon>Vertebrata</taxon>
        <taxon>Euteleostomi</taxon>
        <taxon>Actinopterygii</taxon>
        <taxon>Neopterygii</taxon>
        <taxon>Teleostei</taxon>
        <taxon>Ostariophysi</taxon>
        <taxon>Cypriniformes</taxon>
        <taxon>Danionidae</taxon>
        <taxon>Danioninae</taxon>
        <taxon>Danionella</taxon>
    </lineage>
</organism>
<dbReference type="GO" id="GO:0003677">
    <property type="term" value="F:DNA binding"/>
    <property type="evidence" value="ECO:0007669"/>
    <property type="project" value="UniProtKB-UniRule"/>
</dbReference>
<keyword evidence="3 5" id="KW-0371">Homeobox</keyword>
<dbReference type="InterPro" id="IPR001356">
    <property type="entry name" value="HD"/>
</dbReference>
<dbReference type="Proteomes" id="UP000316079">
    <property type="component" value="Unassembled WGS sequence"/>
</dbReference>
<feature type="compositionally biased region" description="Basic and acidic residues" evidence="7">
    <location>
        <begin position="39"/>
        <end position="48"/>
    </location>
</feature>
<feature type="region of interest" description="Disordered" evidence="7">
    <location>
        <begin position="38"/>
        <end position="66"/>
    </location>
</feature>
<accession>A0A553N453</accession>
<name>A0A553N453_9TELE</name>
<feature type="domain" description="Homeobox" evidence="8">
    <location>
        <begin position="103"/>
        <end position="163"/>
    </location>
</feature>
<dbReference type="SMART" id="SM00389">
    <property type="entry name" value="HOX"/>
    <property type="match status" value="1"/>
</dbReference>
<dbReference type="Gene3D" id="1.10.10.60">
    <property type="entry name" value="Homeodomain-like"/>
    <property type="match status" value="1"/>
</dbReference>
<sequence>MTRREIHNWFAERRKKVAAKRKKEEAEMDEEALGLEEDFGVKKEERQNENTSKVEGNIEDRDDTEPKVNPIKINLKMLKVTGHGKGEPEVGHHTDNNKVSNVPHTTQYRGKKTHEQLHLLKQVFARTRWPSSLQYNELMAKTGLPRTDVVRWFGDSRYVLKNGQLKWLESYQVLVDNEDFQKADTSILKEHLEAHGSLDETKLDEVAKSTGFEVNRQKDMQFPLKPIQYHSIQILMRWLWSNQKPT</sequence>
<keyword evidence="2 5" id="KW-0238">DNA-binding</keyword>
<dbReference type="Pfam" id="PF00046">
    <property type="entry name" value="Homeodomain"/>
    <property type="match status" value="1"/>
</dbReference>
<evidence type="ECO:0000256" key="3">
    <source>
        <dbReference type="ARBA" id="ARBA00023155"/>
    </source>
</evidence>
<dbReference type="PANTHER" id="PTHR15467">
    <property type="entry name" value="ZINC-FINGERS AND HOMEOBOXES RELATED"/>
    <property type="match status" value="1"/>
</dbReference>
<reference evidence="9 10" key="1">
    <citation type="journal article" date="2019" name="Sci. Data">
        <title>Hybrid genome assembly and annotation of Danionella translucida.</title>
        <authorList>
            <person name="Kadobianskyi M."/>
            <person name="Schulze L."/>
            <person name="Schuelke M."/>
            <person name="Judkewitz B."/>
        </authorList>
    </citation>
    <scope>NUCLEOTIDE SEQUENCE [LARGE SCALE GENOMIC DNA]</scope>
    <source>
        <strain evidence="9 10">Bolton</strain>
    </source>
</reference>
<evidence type="ECO:0000256" key="7">
    <source>
        <dbReference type="SAM" id="MobiDB-lite"/>
    </source>
</evidence>
<evidence type="ECO:0000256" key="5">
    <source>
        <dbReference type="PROSITE-ProRule" id="PRU00108"/>
    </source>
</evidence>
<dbReference type="GO" id="GO:0005634">
    <property type="term" value="C:nucleus"/>
    <property type="evidence" value="ECO:0007669"/>
    <property type="project" value="UniProtKB-SubCell"/>
</dbReference>
<dbReference type="AlphaFoldDB" id="A0A553N453"/>
<keyword evidence="4 5" id="KW-0539">Nucleus</keyword>
<keyword evidence="10" id="KW-1185">Reference proteome</keyword>
<evidence type="ECO:0000256" key="1">
    <source>
        <dbReference type="ARBA" id="ARBA00004123"/>
    </source>
</evidence>
<feature type="DNA-binding region" description="Homeobox" evidence="5">
    <location>
        <begin position="105"/>
        <end position="164"/>
    </location>
</feature>
<evidence type="ECO:0000313" key="9">
    <source>
        <dbReference type="EMBL" id="TRY60208.1"/>
    </source>
</evidence>
<evidence type="ECO:0000256" key="6">
    <source>
        <dbReference type="RuleBase" id="RU000682"/>
    </source>
</evidence>
<proteinExistence type="predicted"/>